<accession>A0ACB9JPP1</accession>
<name>A0ACB9JPP1_9ASTR</name>
<reference evidence="1 2" key="2">
    <citation type="journal article" date="2022" name="Mol. Ecol. Resour.">
        <title>The genomes of chicory, endive, great burdock and yacon provide insights into Asteraceae paleo-polyploidization history and plant inulin production.</title>
        <authorList>
            <person name="Fan W."/>
            <person name="Wang S."/>
            <person name="Wang H."/>
            <person name="Wang A."/>
            <person name="Jiang F."/>
            <person name="Liu H."/>
            <person name="Zhao H."/>
            <person name="Xu D."/>
            <person name="Zhang Y."/>
        </authorList>
    </citation>
    <scope>NUCLEOTIDE SEQUENCE [LARGE SCALE GENOMIC DNA]</scope>
    <source>
        <strain evidence="2">cv. Yunnan</strain>
        <tissue evidence="1">Leaves</tissue>
    </source>
</reference>
<keyword evidence="2" id="KW-1185">Reference proteome</keyword>
<sequence>MPRLHFGNKLIDPDFVTFHLHNNIPKGYATIRSNQGQSQKLKIKKVFLEFLYGEEVAEALHLKYSSSAVSAPPNEIPKLFHYQHQPQKSYVIRQQLYTTQVHAARIETVVDCYEAAKRYGGTAVVDYTKRKPTRRGFFY</sequence>
<protein>
    <submittedName>
        <fullName evidence="1">Uncharacterized protein</fullName>
    </submittedName>
</protein>
<organism evidence="1 2">
    <name type="scientific">Smallanthus sonchifolius</name>
    <dbReference type="NCBI Taxonomy" id="185202"/>
    <lineage>
        <taxon>Eukaryota</taxon>
        <taxon>Viridiplantae</taxon>
        <taxon>Streptophyta</taxon>
        <taxon>Embryophyta</taxon>
        <taxon>Tracheophyta</taxon>
        <taxon>Spermatophyta</taxon>
        <taxon>Magnoliopsida</taxon>
        <taxon>eudicotyledons</taxon>
        <taxon>Gunneridae</taxon>
        <taxon>Pentapetalae</taxon>
        <taxon>asterids</taxon>
        <taxon>campanulids</taxon>
        <taxon>Asterales</taxon>
        <taxon>Asteraceae</taxon>
        <taxon>Asteroideae</taxon>
        <taxon>Heliantheae alliance</taxon>
        <taxon>Millerieae</taxon>
        <taxon>Smallanthus</taxon>
    </lineage>
</organism>
<dbReference type="Proteomes" id="UP001056120">
    <property type="component" value="Linkage Group LG03"/>
</dbReference>
<comment type="caution">
    <text evidence="1">The sequence shown here is derived from an EMBL/GenBank/DDBJ whole genome shotgun (WGS) entry which is preliminary data.</text>
</comment>
<evidence type="ECO:0000313" key="1">
    <source>
        <dbReference type="EMBL" id="KAI3821913.1"/>
    </source>
</evidence>
<evidence type="ECO:0000313" key="2">
    <source>
        <dbReference type="Proteomes" id="UP001056120"/>
    </source>
</evidence>
<proteinExistence type="predicted"/>
<dbReference type="EMBL" id="CM042020">
    <property type="protein sequence ID" value="KAI3821913.1"/>
    <property type="molecule type" value="Genomic_DNA"/>
</dbReference>
<gene>
    <name evidence="1" type="ORF">L1987_09489</name>
</gene>
<reference evidence="2" key="1">
    <citation type="journal article" date="2022" name="Mol. Ecol. Resour.">
        <title>The genomes of chicory, endive, great burdock and yacon provide insights into Asteraceae palaeo-polyploidization history and plant inulin production.</title>
        <authorList>
            <person name="Fan W."/>
            <person name="Wang S."/>
            <person name="Wang H."/>
            <person name="Wang A."/>
            <person name="Jiang F."/>
            <person name="Liu H."/>
            <person name="Zhao H."/>
            <person name="Xu D."/>
            <person name="Zhang Y."/>
        </authorList>
    </citation>
    <scope>NUCLEOTIDE SEQUENCE [LARGE SCALE GENOMIC DNA]</scope>
    <source>
        <strain evidence="2">cv. Yunnan</strain>
    </source>
</reference>